<evidence type="ECO:0000259" key="7">
    <source>
        <dbReference type="PROSITE" id="PS51918"/>
    </source>
</evidence>
<organism evidence="8 9">
    <name type="scientific">Chromobacterium fluminis</name>
    <dbReference type="NCBI Taxonomy" id="3044269"/>
    <lineage>
        <taxon>Bacteria</taxon>
        <taxon>Pseudomonadati</taxon>
        <taxon>Pseudomonadota</taxon>
        <taxon>Betaproteobacteria</taxon>
        <taxon>Neisseriales</taxon>
        <taxon>Chromobacteriaceae</taxon>
        <taxon>Chromobacterium</taxon>
    </lineage>
</organism>
<feature type="domain" description="Radical SAM core" evidence="7">
    <location>
        <begin position="116"/>
        <end position="346"/>
    </location>
</feature>
<dbReference type="NCBIfam" id="TIGR04085">
    <property type="entry name" value="rSAM_more_4Fe4S"/>
    <property type="match status" value="1"/>
</dbReference>
<reference evidence="8 9" key="1">
    <citation type="submission" date="2020-03" db="EMBL/GenBank/DDBJ databases">
        <title>Draft genome sequence of environmentally isolated cultures.</title>
        <authorList>
            <person name="Wilson H.S."/>
            <person name="De Leon M.E."/>
        </authorList>
    </citation>
    <scope>NUCLEOTIDE SEQUENCE [LARGE SCALE GENOMIC DNA]</scope>
    <source>
        <strain evidence="8 9">HSC-31F16</strain>
    </source>
</reference>
<dbReference type="Pfam" id="PF04055">
    <property type="entry name" value="Radical_SAM"/>
    <property type="match status" value="1"/>
</dbReference>
<keyword evidence="2" id="KW-0949">S-adenosyl-L-methionine</keyword>
<comment type="similarity">
    <text evidence="6">Belongs to the radical SAM superfamily. Anaerobic sulfatase-maturating enzyme family.</text>
</comment>
<dbReference type="InterPro" id="IPR023885">
    <property type="entry name" value="4Fe4S-binding_SPASM_dom"/>
</dbReference>
<dbReference type="Proteomes" id="UP001515641">
    <property type="component" value="Unassembled WGS sequence"/>
</dbReference>
<keyword evidence="5" id="KW-0411">Iron-sulfur</keyword>
<dbReference type="PANTHER" id="PTHR43273">
    <property type="entry name" value="ANAEROBIC SULFATASE-MATURATING ENZYME HOMOLOG ASLB-RELATED"/>
    <property type="match status" value="1"/>
</dbReference>
<protein>
    <submittedName>
        <fullName evidence="8">Radical SAM protein</fullName>
    </submittedName>
</protein>
<sequence length="503" mass="57167">MNHVVTPIRPIEARAPRAASAAPAQPDRAGMEDIFADFRLRDRWKPNYRARDIGDGVFLSSDQGSWALLSREEYRALRSIALPRALHDLLEERGLILTARNADSVMRAYEDWSANYFPGTALHIIGMTRRCNLRCAYCHAAVVRDSSDPARYDLDEATARAIVDFAYQSPSSRIHFEFQGGEATLNFGAVRYLHAYAMIKNLAHKRALSFSIVSNGVDLPDEVLDYLAASRINITTSIEFDAAEHPSLRVDWEGRGHWDDIRRNRARMRDRGLDVPSLIVVGRNNLHKLRDYVDFAVAEGQSSIFFSPVQKMGFAKGKWDSVGMEMDEFFDAWRDALDYIFSLWDQGILLEERYFSLALEKLFNNRDVKYVDFRNPSGMVLGNLAYDHLGNVYGCDEGRGHADFRIGNVHTDSYAAAVTSEKARQLVSYSLREHDACQVCAYRPYCGVSPIVSKGETHSLDPQPLTSSCCQRTRHLFDFVTRLMRERPQRIDQALTIIRMSTQ</sequence>
<comment type="cofactor">
    <cofactor evidence="1">
        <name>[4Fe-4S] cluster</name>
        <dbReference type="ChEBI" id="CHEBI:49883"/>
    </cofactor>
</comment>
<evidence type="ECO:0000313" key="9">
    <source>
        <dbReference type="Proteomes" id="UP001515641"/>
    </source>
</evidence>
<evidence type="ECO:0000256" key="5">
    <source>
        <dbReference type="ARBA" id="ARBA00023014"/>
    </source>
</evidence>
<evidence type="ECO:0000256" key="1">
    <source>
        <dbReference type="ARBA" id="ARBA00001966"/>
    </source>
</evidence>
<proteinExistence type="inferred from homology"/>
<evidence type="ECO:0000256" key="3">
    <source>
        <dbReference type="ARBA" id="ARBA00022723"/>
    </source>
</evidence>
<keyword evidence="3" id="KW-0479">Metal-binding</keyword>
<comment type="caution">
    <text evidence="8">The sequence shown here is derived from an EMBL/GenBank/DDBJ whole genome shotgun (WGS) entry which is preliminary data.</text>
</comment>
<dbReference type="PROSITE" id="PS51918">
    <property type="entry name" value="RADICAL_SAM"/>
    <property type="match status" value="1"/>
</dbReference>
<dbReference type="SFLD" id="SFLDS00029">
    <property type="entry name" value="Radical_SAM"/>
    <property type="match status" value="1"/>
</dbReference>
<dbReference type="PANTHER" id="PTHR43273:SF3">
    <property type="entry name" value="ANAEROBIC SULFATASE-MATURATING ENZYME HOMOLOG ASLB-RELATED"/>
    <property type="match status" value="1"/>
</dbReference>
<dbReference type="InterPro" id="IPR007197">
    <property type="entry name" value="rSAM"/>
</dbReference>
<accession>A0ABX0L157</accession>
<dbReference type="SUPFAM" id="SSF102114">
    <property type="entry name" value="Radical SAM enzymes"/>
    <property type="match status" value="1"/>
</dbReference>
<dbReference type="SFLD" id="SFLDG01067">
    <property type="entry name" value="SPASM/twitch_domain_containing"/>
    <property type="match status" value="1"/>
</dbReference>
<keyword evidence="4" id="KW-0408">Iron</keyword>
<dbReference type="CDD" id="cd01335">
    <property type="entry name" value="Radical_SAM"/>
    <property type="match status" value="1"/>
</dbReference>
<dbReference type="InterPro" id="IPR013785">
    <property type="entry name" value="Aldolase_TIM"/>
</dbReference>
<dbReference type="SFLD" id="SFLDG01384">
    <property type="entry name" value="thioether_bond_formation_requi"/>
    <property type="match status" value="1"/>
</dbReference>
<dbReference type="InterPro" id="IPR023867">
    <property type="entry name" value="Sulphatase_maturase_rSAM"/>
</dbReference>
<evidence type="ECO:0000256" key="6">
    <source>
        <dbReference type="ARBA" id="ARBA00023601"/>
    </source>
</evidence>
<gene>
    <name evidence="8" type="ORF">HA052_10040</name>
</gene>
<evidence type="ECO:0000256" key="2">
    <source>
        <dbReference type="ARBA" id="ARBA00022691"/>
    </source>
</evidence>
<dbReference type="SFLD" id="SFLDG01386">
    <property type="entry name" value="main_SPASM_domain-containing"/>
    <property type="match status" value="1"/>
</dbReference>
<keyword evidence="9" id="KW-1185">Reference proteome</keyword>
<dbReference type="Gene3D" id="3.20.20.70">
    <property type="entry name" value="Aldolase class I"/>
    <property type="match status" value="1"/>
</dbReference>
<evidence type="ECO:0000256" key="4">
    <source>
        <dbReference type="ARBA" id="ARBA00023004"/>
    </source>
</evidence>
<dbReference type="EMBL" id="JAAOMA010000011">
    <property type="protein sequence ID" value="NHR05544.1"/>
    <property type="molecule type" value="Genomic_DNA"/>
</dbReference>
<name>A0ABX0L157_9NEIS</name>
<dbReference type="RefSeq" id="WP_166451828.1">
    <property type="nucleotide sequence ID" value="NZ_JAAOMA010000011.1"/>
</dbReference>
<dbReference type="InterPro" id="IPR058240">
    <property type="entry name" value="rSAM_sf"/>
</dbReference>
<evidence type="ECO:0000313" key="8">
    <source>
        <dbReference type="EMBL" id="NHR05544.1"/>
    </source>
</evidence>